<accession>H5UYD5</accession>
<evidence type="ECO:0000313" key="1">
    <source>
        <dbReference type="EMBL" id="GAB50916.1"/>
    </source>
</evidence>
<dbReference type="Proteomes" id="UP000010297">
    <property type="component" value="Unassembled WGS sequence"/>
</dbReference>
<organism evidence="1 2">
    <name type="scientific">Atlantibacter hermannii NBRC 105704</name>
    <dbReference type="NCBI Taxonomy" id="1115512"/>
    <lineage>
        <taxon>Bacteria</taxon>
        <taxon>Pseudomonadati</taxon>
        <taxon>Pseudomonadota</taxon>
        <taxon>Gammaproteobacteria</taxon>
        <taxon>Enterobacterales</taxon>
        <taxon>Enterobacteriaceae</taxon>
        <taxon>Atlantibacter</taxon>
    </lineage>
</organism>
<sequence>MTGAEALYHLKPIVCVKTFVKTYLHAGNRFTLLPVAQKGPLIAVKSLPLAESGDADVKA</sequence>
<comment type="caution">
    <text evidence="1">The sequence shown here is derived from an EMBL/GenBank/DDBJ whole genome shotgun (WGS) entry which is preliminary data.</text>
</comment>
<proteinExistence type="predicted"/>
<reference evidence="1 2" key="1">
    <citation type="submission" date="2012-02" db="EMBL/GenBank/DDBJ databases">
        <title>Whole genome shotgun sequence of Escherichia hermannii NBRC 105704.</title>
        <authorList>
            <person name="Yoshida I."/>
            <person name="Hosoyama A."/>
            <person name="Tsuchikane K."/>
            <person name="Katsumata H."/>
            <person name="Yamazaki S."/>
            <person name="Fujita N."/>
        </authorList>
    </citation>
    <scope>NUCLEOTIDE SEQUENCE [LARGE SCALE GENOMIC DNA]</scope>
    <source>
        <strain evidence="1 2">NBRC 105704</strain>
    </source>
</reference>
<name>H5UYD5_ATLHE</name>
<keyword evidence="2" id="KW-1185">Reference proteome</keyword>
<gene>
    <name evidence="1" type="ORF">EH105704_01_09280</name>
</gene>
<dbReference type="EMBL" id="BAFF01000001">
    <property type="protein sequence ID" value="GAB50916.1"/>
    <property type="molecule type" value="Genomic_DNA"/>
</dbReference>
<protein>
    <submittedName>
        <fullName evidence="1">Uncharacterized protein</fullName>
    </submittedName>
</protein>
<dbReference type="AlphaFoldDB" id="H5UYD5"/>
<evidence type="ECO:0000313" key="2">
    <source>
        <dbReference type="Proteomes" id="UP000010297"/>
    </source>
</evidence>